<sequence>MIKGVSQTDRDEKETPASSHIIDVIPSSHVSFPEGSNQVFEVSRHPDFDSYSLRPTEDSWEKSYFVDSKSLVSKFEEEAYTKQL</sequence>
<name>A0A8H7GXE5_9ASCO</name>
<accession>A0A8H7GXE5</accession>
<feature type="region of interest" description="Disordered" evidence="1">
    <location>
        <begin position="1"/>
        <end position="21"/>
    </location>
</feature>
<proteinExistence type="predicted"/>
<comment type="caution">
    <text evidence="2">The sequence shown here is derived from an EMBL/GenBank/DDBJ whole genome shotgun (WGS) entry which is preliminary data.</text>
</comment>
<dbReference type="Proteomes" id="UP000649328">
    <property type="component" value="Unassembled WGS sequence"/>
</dbReference>
<protein>
    <submittedName>
        <fullName evidence="2">Uncharacterized protein</fullName>
    </submittedName>
</protein>
<dbReference type="EMBL" id="JACBPP010000001">
    <property type="protein sequence ID" value="KAF8005193.1"/>
    <property type="molecule type" value="Genomic_DNA"/>
</dbReference>
<gene>
    <name evidence="2" type="ORF">HF325_000650</name>
</gene>
<organism evidence="2 3">
    <name type="scientific">Metschnikowia pulcherrima</name>
    <dbReference type="NCBI Taxonomy" id="27326"/>
    <lineage>
        <taxon>Eukaryota</taxon>
        <taxon>Fungi</taxon>
        <taxon>Dikarya</taxon>
        <taxon>Ascomycota</taxon>
        <taxon>Saccharomycotina</taxon>
        <taxon>Pichiomycetes</taxon>
        <taxon>Metschnikowiaceae</taxon>
        <taxon>Metschnikowia</taxon>
    </lineage>
</organism>
<reference evidence="2" key="1">
    <citation type="submission" date="2020-10" db="EMBL/GenBank/DDBJ databases">
        <title>The Whole-Genome Sequence of Metschnikowia persimmonesis, a Novel Endophytic Yeast Species Isolated from Medicinal Plant Diospyros kaki Thumb.</title>
        <authorList>
            <person name="Rahmat E."/>
            <person name="Kang Y."/>
        </authorList>
    </citation>
    <scope>NUCLEOTIDE SEQUENCE</scope>
    <source>
        <strain evidence="2">KIOM G15050</strain>
    </source>
</reference>
<dbReference type="AlphaFoldDB" id="A0A8H7GXE5"/>
<evidence type="ECO:0000256" key="1">
    <source>
        <dbReference type="SAM" id="MobiDB-lite"/>
    </source>
</evidence>
<keyword evidence="3" id="KW-1185">Reference proteome</keyword>
<evidence type="ECO:0000313" key="2">
    <source>
        <dbReference type="EMBL" id="KAF8005193.1"/>
    </source>
</evidence>
<evidence type="ECO:0000313" key="3">
    <source>
        <dbReference type="Proteomes" id="UP000649328"/>
    </source>
</evidence>